<organism evidence="1 2">
    <name type="scientific">Mangrovimonas yunxiaonensis</name>
    <dbReference type="NCBI Taxonomy" id="1197477"/>
    <lineage>
        <taxon>Bacteria</taxon>
        <taxon>Pseudomonadati</taxon>
        <taxon>Bacteroidota</taxon>
        <taxon>Flavobacteriia</taxon>
        <taxon>Flavobacteriales</taxon>
        <taxon>Flavobacteriaceae</taxon>
        <taxon>Mangrovimonas</taxon>
    </lineage>
</organism>
<evidence type="ECO:0000313" key="2">
    <source>
        <dbReference type="Proteomes" id="UP000028521"/>
    </source>
</evidence>
<reference evidence="2" key="2">
    <citation type="submission" date="2014-07" db="EMBL/GenBank/DDBJ databases">
        <title>Genome sequence of Mangrovimonas yunxiaonensis.</title>
        <authorList>
            <person name="Li Y."/>
            <person name="Zheng T."/>
        </authorList>
    </citation>
    <scope>NUCLEOTIDE SEQUENCE [LARGE SCALE GENOMIC DNA]</scope>
    <source>
        <strain evidence="2">LY01</strain>
    </source>
</reference>
<evidence type="ECO:0000313" key="1">
    <source>
        <dbReference type="EMBL" id="KFB00527.1"/>
    </source>
</evidence>
<protein>
    <submittedName>
        <fullName evidence="1">Lipoprotein</fullName>
    </submittedName>
</protein>
<dbReference type="STRING" id="1197477.IA57_08605"/>
<dbReference type="eggNOG" id="ENOG5032W3C">
    <property type="taxonomic scope" value="Bacteria"/>
</dbReference>
<gene>
    <name evidence="1" type="ORF">IA57_08605</name>
</gene>
<keyword evidence="1" id="KW-0449">Lipoprotein</keyword>
<keyword evidence="2" id="KW-1185">Reference proteome</keyword>
<name>A0A084TIJ1_9FLAO</name>
<sequence>MRYFLAIITMGFFFGCQEQPKQSVVPAAKAEVVYDMYDPSEMAQLMNKMYAHNQTLKQDILAGNIPVEFPMDFMEIHSAALTKANMRNETFEHFSRIFIEAEKAIYDPNASEPIEARFNTAINVCISCHQTSCTGPIPRIKKLLIK</sequence>
<comment type="caution">
    <text evidence="1">The sequence shown here is derived from an EMBL/GenBank/DDBJ whole genome shotgun (WGS) entry which is preliminary data.</text>
</comment>
<reference evidence="1 2" key="1">
    <citation type="journal article" date="2014" name="Genome Announc.">
        <title>Draft Genome Sequence of the Algicidal Bacterium Mangrovimonas yunxiaonensis Strain LY01.</title>
        <authorList>
            <person name="Li Y."/>
            <person name="Zhu H."/>
            <person name="Li C."/>
            <person name="Zhang H."/>
            <person name="Chen Z."/>
            <person name="Zheng W."/>
            <person name="Xu H."/>
            <person name="Zheng T."/>
        </authorList>
    </citation>
    <scope>NUCLEOTIDE SEQUENCE [LARGE SCALE GENOMIC DNA]</scope>
    <source>
        <strain evidence="1 2">LY01</strain>
    </source>
</reference>
<dbReference type="PROSITE" id="PS51257">
    <property type="entry name" value="PROKAR_LIPOPROTEIN"/>
    <property type="match status" value="1"/>
</dbReference>
<dbReference type="Proteomes" id="UP000028521">
    <property type="component" value="Unassembled WGS sequence"/>
</dbReference>
<dbReference type="EMBL" id="JPFK01000007">
    <property type="protein sequence ID" value="KFB00527.1"/>
    <property type="molecule type" value="Genomic_DNA"/>
</dbReference>
<proteinExistence type="predicted"/>
<accession>A0A084TIJ1</accession>
<dbReference type="AlphaFoldDB" id="A0A084TIJ1"/>